<keyword evidence="9" id="KW-1185">Reference proteome</keyword>
<feature type="transmembrane region" description="Helical" evidence="6">
    <location>
        <begin position="223"/>
        <end position="243"/>
    </location>
</feature>
<comment type="subcellular location">
    <subcellularLocation>
        <location evidence="1">Cell membrane</location>
        <topology evidence="1">Multi-pass membrane protein</topology>
    </subcellularLocation>
</comment>
<proteinExistence type="predicted"/>
<keyword evidence="3 6" id="KW-1133">Transmembrane helix</keyword>
<organism evidence="8 9">
    <name type="scientific">Candidatus Viridilinea mediisalina</name>
    <dbReference type="NCBI Taxonomy" id="2024553"/>
    <lineage>
        <taxon>Bacteria</taxon>
        <taxon>Bacillati</taxon>
        <taxon>Chloroflexota</taxon>
        <taxon>Chloroflexia</taxon>
        <taxon>Chloroflexales</taxon>
        <taxon>Chloroflexineae</taxon>
        <taxon>Oscillochloridaceae</taxon>
        <taxon>Candidatus Viridilinea</taxon>
    </lineage>
</organism>
<feature type="transmembrane region" description="Helical" evidence="6">
    <location>
        <begin position="45"/>
        <end position="65"/>
    </location>
</feature>
<dbReference type="GO" id="GO:0022857">
    <property type="term" value="F:transmembrane transporter activity"/>
    <property type="evidence" value="ECO:0007669"/>
    <property type="project" value="InterPro"/>
</dbReference>
<dbReference type="GO" id="GO:0005886">
    <property type="term" value="C:plasma membrane"/>
    <property type="evidence" value="ECO:0007669"/>
    <property type="project" value="UniProtKB-SubCell"/>
</dbReference>
<feature type="transmembrane region" description="Helical" evidence="6">
    <location>
        <begin position="72"/>
        <end position="92"/>
    </location>
</feature>
<dbReference type="PANTHER" id="PTHR23525:SF1">
    <property type="entry name" value="NODULIN-LIKE DOMAIN-CONTAINING PROTEIN"/>
    <property type="match status" value="1"/>
</dbReference>
<evidence type="ECO:0000256" key="6">
    <source>
        <dbReference type="SAM" id="Phobius"/>
    </source>
</evidence>
<gene>
    <name evidence="8" type="ORF">CJ255_13770</name>
</gene>
<dbReference type="Pfam" id="PF07690">
    <property type="entry name" value="MFS_1"/>
    <property type="match status" value="2"/>
</dbReference>
<dbReference type="PROSITE" id="PS50850">
    <property type="entry name" value="MFS"/>
    <property type="match status" value="1"/>
</dbReference>
<evidence type="ECO:0000313" key="9">
    <source>
        <dbReference type="Proteomes" id="UP000220527"/>
    </source>
</evidence>
<name>A0A2A6RI06_9CHLR</name>
<keyword evidence="4 6" id="KW-0472">Membrane</keyword>
<accession>A0A2A6RI06</accession>
<feature type="transmembrane region" description="Helical" evidence="6">
    <location>
        <begin position="169"/>
        <end position="190"/>
    </location>
</feature>
<dbReference type="OrthoDB" id="9810492at2"/>
<protein>
    <submittedName>
        <fullName evidence="8">MFS transporter</fullName>
    </submittedName>
</protein>
<evidence type="ECO:0000256" key="1">
    <source>
        <dbReference type="ARBA" id="ARBA00004651"/>
    </source>
</evidence>
<evidence type="ECO:0000259" key="7">
    <source>
        <dbReference type="PROSITE" id="PS50850"/>
    </source>
</evidence>
<comment type="caution">
    <text evidence="8">The sequence shown here is derived from an EMBL/GenBank/DDBJ whole genome shotgun (WGS) entry which is preliminary data.</text>
</comment>
<evidence type="ECO:0000313" key="8">
    <source>
        <dbReference type="EMBL" id="PDW02470.1"/>
    </source>
</evidence>
<evidence type="ECO:0000256" key="3">
    <source>
        <dbReference type="ARBA" id="ARBA00022989"/>
    </source>
</evidence>
<dbReference type="InterPro" id="IPR011701">
    <property type="entry name" value="MFS"/>
</dbReference>
<dbReference type="RefSeq" id="WP_097644681.1">
    <property type="nucleotide sequence ID" value="NZ_NQWI01000066.1"/>
</dbReference>
<reference evidence="9" key="1">
    <citation type="submission" date="2017-08" db="EMBL/GenBank/DDBJ databases">
        <authorList>
            <person name="Grouzdev D.S."/>
            <person name="Gaisin V.A."/>
            <person name="Rysina M.S."/>
            <person name="Gorlenko V.M."/>
        </authorList>
    </citation>
    <scope>NUCLEOTIDE SEQUENCE [LARGE SCALE GENOMIC DNA]</scope>
    <source>
        <strain evidence="9">Kir15-3F</strain>
    </source>
</reference>
<feature type="transmembrane region" description="Helical" evidence="6">
    <location>
        <begin position="258"/>
        <end position="277"/>
    </location>
</feature>
<feature type="transmembrane region" description="Helical" evidence="6">
    <location>
        <begin position="98"/>
        <end position="120"/>
    </location>
</feature>
<dbReference type="Proteomes" id="UP000220527">
    <property type="component" value="Unassembled WGS sequence"/>
</dbReference>
<keyword evidence="2 6" id="KW-0812">Transmembrane</keyword>
<evidence type="ECO:0000256" key="5">
    <source>
        <dbReference type="SAM" id="MobiDB-lite"/>
    </source>
</evidence>
<feature type="transmembrane region" description="Helical" evidence="6">
    <location>
        <begin position="346"/>
        <end position="368"/>
    </location>
</feature>
<evidence type="ECO:0000256" key="2">
    <source>
        <dbReference type="ARBA" id="ARBA00022692"/>
    </source>
</evidence>
<dbReference type="Gene3D" id="1.20.1250.20">
    <property type="entry name" value="MFS general substrate transporter like domains"/>
    <property type="match status" value="2"/>
</dbReference>
<sequence>MHNLSPPVRRILAHSILFGLAFSIADLLFNFYLVSLGYGADTAGLMSTISRGAGMLLGVPLGFVIDRIGPQRALVVALVSYCIGWGFMLRAYDLWALAAAQFVIGASFLMTMSAVVPLLAGVTNDRDRAHVFGLNASVTLMIGLVGSALGGILPSLAAMLLDVDPQDTAAYRMALGIVILFSLCAALPILRSLPVVRSETPRSSEDERDTGQPNETPIPLSRLLRFALAGLLLGMGGGAILPFQNLFFRNVFDLSDSIVGLILAVTALGMGLGALMGSPVTARIGLRRAAALLRMGTVVGLMLMLIPALTPAVIGFFLRGMFVSASFPMNDALVMRHTPTRQRGMAMSLMSVLWAGGWAIAAVSSGYIQIRWGFNPIIIFAAVAYTLSALAIITLKLPDET</sequence>
<evidence type="ECO:0000256" key="4">
    <source>
        <dbReference type="ARBA" id="ARBA00023136"/>
    </source>
</evidence>
<feature type="transmembrane region" description="Helical" evidence="6">
    <location>
        <begin position="132"/>
        <end position="157"/>
    </location>
</feature>
<dbReference type="EMBL" id="NQWI01000066">
    <property type="protein sequence ID" value="PDW02470.1"/>
    <property type="molecule type" value="Genomic_DNA"/>
</dbReference>
<dbReference type="PANTHER" id="PTHR23525">
    <property type="entry name" value="TRANSPORTER, PUTATIVE-RELATED"/>
    <property type="match status" value="1"/>
</dbReference>
<dbReference type="InterPro" id="IPR020846">
    <property type="entry name" value="MFS_dom"/>
</dbReference>
<feature type="transmembrane region" description="Helical" evidence="6">
    <location>
        <begin position="374"/>
        <end position="395"/>
    </location>
</feature>
<dbReference type="SUPFAM" id="SSF103473">
    <property type="entry name" value="MFS general substrate transporter"/>
    <property type="match status" value="1"/>
</dbReference>
<dbReference type="AlphaFoldDB" id="A0A2A6RI06"/>
<feature type="region of interest" description="Disordered" evidence="5">
    <location>
        <begin position="198"/>
        <end position="217"/>
    </location>
</feature>
<dbReference type="InterPro" id="IPR036259">
    <property type="entry name" value="MFS_trans_sf"/>
</dbReference>
<feature type="domain" description="Major facilitator superfamily (MFS) profile" evidence="7">
    <location>
        <begin position="7"/>
        <end position="401"/>
    </location>
</feature>
<feature type="transmembrane region" description="Helical" evidence="6">
    <location>
        <begin position="12"/>
        <end position="33"/>
    </location>
</feature>